<sequence>GSCVQDGQRYSDKDVWKPQPCSICVCDSGSILCDDIVCEPLYDCPKTEIPFGECCPVCASSQPSSGAQQRPRGQKGEPGEVPETQGLRGPSGPQGPPGEQGLRGNRGDKGEKGTLGPRGRDGEPGTPGNPGAAGPPGPPGPPGLGGNFAAQMAGGFDEKSGGAQLGALQGPM</sequence>
<dbReference type="SUPFAM" id="SSF57603">
    <property type="entry name" value="FnI-like domain"/>
    <property type="match status" value="1"/>
</dbReference>
<dbReference type="GeneTree" id="ENSGT00940000156584"/>
<dbReference type="InterPro" id="IPR008160">
    <property type="entry name" value="Collagen"/>
</dbReference>
<evidence type="ECO:0000313" key="3">
    <source>
        <dbReference type="Ensembl" id="ENSPMAP00000009565.1"/>
    </source>
</evidence>
<reference evidence="3" key="1">
    <citation type="submission" date="2025-08" db="UniProtKB">
        <authorList>
            <consortium name="Ensembl"/>
        </authorList>
    </citation>
    <scope>IDENTIFICATION</scope>
</reference>
<dbReference type="PANTHER" id="PTHR24023:SF1097">
    <property type="entry name" value="COLLAGEN ALPHA-1(VII) CHAIN ISOFORM X1"/>
    <property type="match status" value="1"/>
</dbReference>
<dbReference type="PANTHER" id="PTHR24023">
    <property type="entry name" value="COLLAGEN ALPHA"/>
    <property type="match status" value="1"/>
</dbReference>
<evidence type="ECO:0000256" key="1">
    <source>
        <dbReference type="SAM" id="MobiDB-lite"/>
    </source>
</evidence>
<protein>
    <submittedName>
        <fullName evidence="3">Collagen type I alpha 1 chain</fullName>
    </submittedName>
</protein>
<dbReference type="Pfam" id="PF01391">
    <property type="entry name" value="Collagen"/>
    <property type="match status" value="1"/>
</dbReference>
<dbReference type="Gene3D" id="2.10.70.10">
    <property type="entry name" value="Complement Module, domain 1"/>
    <property type="match status" value="1"/>
</dbReference>
<dbReference type="HOGENOM" id="CLU_1558900_0_0_1"/>
<dbReference type="FunFam" id="2.10.70.10:FF:000013">
    <property type="entry name" value="Collagen, type I, alpha 1"/>
    <property type="match status" value="1"/>
</dbReference>
<evidence type="ECO:0000259" key="2">
    <source>
        <dbReference type="PROSITE" id="PS50184"/>
    </source>
</evidence>
<dbReference type="Pfam" id="PF00093">
    <property type="entry name" value="VWC"/>
    <property type="match status" value="1"/>
</dbReference>
<dbReference type="GO" id="GO:0030020">
    <property type="term" value="F:extracellular matrix structural constituent conferring tensile strength"/>
    <property type="evidence" value="ECO:0007669"/>
    <property type="project" value="TreeGrafter"/>
</dbReference>
<dbReference type="InterPro" id="IPR050149">
    <property type="entry name" value="Collagen_superfamily"/>
</dbReference>
<dbReference type="PROSITE" id="PS01208">
    <property type="entry name" value="VWFC_1"/>
    <property type="match status" value="1"/>
</dbReference>
<feature type="compositionally biased region" description="Pro residues" evidence="1">
    <location>
        <begin position="133"/>
        <end position="142"/>
    </location>
</feature>
<feature type="domain" description="VWFC" evidence="2">
    <location>
        <begin position="1"/>
        <end position="59"/>
    </location>
</feature>
<name>S4RWH5_PETMA</name>
<feature type="compositionally biased region" description="Low complexity" evidence="1">
    <location>
        <begin position="85"/>
        <end position="103"/>
    </location>
</feature>
<dbReference type="GO" id="GO:0030198">
    <property type="term" value="P:extracellular matrix organization"/>
    <property type="evidence" value="ECO:0007669"/>
    <property type="project" value="TreeGrafter"/>
</dbReference>
<proteinExistence type="predicted"/>
<reference evidence="3" key="2">
    <citation type="submission" date="2025-09" db="UniProtKB">
        <authorList>
            <consortium name="Ensembl"/>
        </authorList>
    </citation>
    <scope>IDENTIFICATION</scope>
</reference>
<dbReference type="GO" id="GO:0031012">
    <property type="term" value="C:extracellular matrix"/>
    <property type="evidence" value="ECO:0007669"/>
    <property type="project" value="TreeGrafter"/>
</dbReference>
<dbReference type="PROSITE" id="PS50184">
    <property type="entry name" value="VWFC_2"/>
    <property type="match status" value="1"/>
</dbReference>
<feature type="region of interest" description="Disordered" evidence="1">
    <location>
        <begin position="62"/>
        <end position="172"/>
    </location>
</feature>
<dbReference type="SMART" id="SM00214">
    <property type="entry name" value="VWC"/>
    <property type="match status" value="1"/>
</dbReference>
<dbReference type="GO" id="GO:0005615">
    <property type="term" value="C:extracellular space"/>
    <property type="evidence" value="ECO:0007669"/>
    <property type="project" value="TreeGrafter"/>
</dbReference>
<accession>S4RWH5</accession>
<feature type="compositionally biased region" description="Basic and acidic residues" evidence="1">
    <location>
        <begin position="105"/>
        <end position="123"/>
    </location>
</feature>
<dbReference type="Ensembl" id="ENSPMAT00000009605.1">
    <property type="protein sequence ID" value="ENSPMAP00000009565.1"/>
    <property type="gene ID" value="ENSPMAG00000008531.1"/>
</dbReference>
<dbReference type="InterPro" id="IPR001007">
    <property type="entry name" value="VWF_dom"/>
</dbReference>
<organism evidence="3">
    <name type="scientific">Petromyzon marinus</name>
    <name type="common">Sea lamprey</name>
    <dbReference type="NCBI Taxonomy" id="7757"/>
    <lineage>
        <taxon>Eukaryota</taxon>
        <taxon>Metazoa</taxon>
        <taxon>Chordata</taxon>
        <taxon>Craniata</taxon>
        <taxon>Vertebrata</taxon>
        <taxon>Cyclostomata</taxon>
        <taxon>Hyperoartia</taxon>
        <taxon>Petromyzontiformes</taxon>
        <taxon>Petromyzontidae</taxon>
        <taxon>Petromyzon</taxon>
    </lineage>
</organism>
<dbReference type="AlphaFoldDB" id="S4RWH5"/>